<dbReference type="Gene3D" id="2.170.140.10">
    <property type="entry name" value="Chitin binding domain"/>
    <property type="match status" value="8"/>
</dbReference>
<evidence type="ECO:0000259" key="7">
    <source>
        <dbReference type="PROSITE" id="PS50940"/>
    </source>
</evidence>
<dbReference type="SUPFAM" id="SSF57625">
    <property type="entry name" value="Invertebrate chitin-binding proteins"/>
    <property type="match status" value="9"/>
</dbReference>
<keyword evidence="3" id="KW-0677">Repeat</keyword>
<keyword evidence="4" id="KW-1015">Disulfide bond</keyword>
<feature type="domain" description="Chitin-binding type-2" evidence="7">
    <location>
        <begin position="277"/>
        <end position="331"/>
    </location>
</feature>
<evidence type="ECO:0000313" key="10">
    <source>
        <dbReference type="WBParaSite" id="TCNE_0000835001-mRNA-1"/>
    </source>
</evidence>
<dbReference type="SMART" id="SM00494">
    <property type="entry name" value="ChtBD2"/>
    <property type="match status" value="9"/>
</dbReference>
<evidence type="ECO:0000256" key="1">
    <source>
        <dbReference type="ARBA" id="ARBA00022669"/>
    </source>
</evidence>
<protein>
    <submittedName>
        <fullName evidence="10">Chondroitin proteoglycan 2</fullName>
    </submittedName>
</protein>
<feature type="domain" description="Chitin-binding type-2" evidence="7">
    <location>
        <begin position="43"/>
        <end position="99"/>
    </location>
</feature>
<dbReference type="EMBL" id="UYWY01019883">
    <property type="protein sequence ID" value="VDM39671.1"/>
    <property type="molecule type" value="Genomic_DNA"/>
</dbReference>
<dbReference type="Pfam" id="PF01607">
    <property type="entry name" value="CBM_14"/>
    <property type="match status" value="9"/>
</dbReference>
<gene>
    <name evidence="8" type="ORF">TCNE_LOCUS8350</name>
</gene>
<evidence type="ECO:0000256" key="5">
    <source>
        <dbReference type="ARBA" id="ARBA00023180"/>
    </source>
</evidence>
<feature type="region of interest" description="Disordered" evidence="6">
    <location>
        <begin position="690"/>
        <end position="716"/>
    </location>
</feature>
<name>A0A183UIN0_TOXCA</name>
<evidence type="ECO:0000313" key="9">
    <source>
        <dbReference type="Proteomes" id="UP000050794"/>
    </source>
</evidence>
<dbReference type="PANTHER" id="PTHR23301">
    <property type="entry name" value="CHITIN BINDING PERITROPHIN-A"/>
    <property type="match status" value="1"/>
</dbReference>
<feature type="compositionally biased region" description="Pro residues" evidence="6">
    <location>
        <begin position="694"/>
        <end position="713"/>
    </location>
</feature>
<proteinExistence type="predicted"/>
<dbReference type="WBParaSite" id="TCNE_0000835001-mRNA-1">
    <property type="protein sequence ID" value="TCNE_0000835001-mRNA-1"/>
    <property type="gene ID" value="TCNE_0000835001"/>
</dbReference>
<feature type="domain" description="Chitin-binding type-2" evidence="7">
    <location>
        <begin position="456"/>
        <end position="513"/>
    </location>
</feature>
<reference evidence="8 9" key="2">
    <citation type="submission" date="2018-11" db="EMBL/GenBank/DDBJ databases">
        <authorList>
            <consortium name="Pathogen Informatics"/>
        </authorList>
    </citation>
    <scope>NUCLEOTIDE SEQUENCE [LARGE SCALE GENOMIC DNA]</scope>
</reference>
<dbReference type="GO" id="GO:0005576">
    <property type="term" value="C:extracellular region"/>
    <property type="evidence" value="ECO:0007669"/>
    <property type="project" value="InterPro"/>
</dbReference>
<evidence type="ECO:0000256" key="2">
    <source>
        <dbReference type="ARBA" id="ARBA00022729"/>
    </source>
</evidence>
<keyword evidence="5" id="KW-0325">Glycoprotein</keyword>
<dbReference type="InterPro" id="IPR002557">
    <property type="entry name" value="Chitin-bd_dom"/>
</dbReference>
<evidence type="ECO:0000256" key="6">
    <source>
        <dbReference type="SAM" id="MobiDB-lite"/>
    </source>
</evidence>
<feature type="domain" description="Chitin-binding type-2" evidence="7">
    <location>
        <begin position="634"/>
        <end position="690"/>
    </location>
</feature>
<feature type="domain" description="Chitin-binding type-2" evidence="7">
    <location>
        <begin position="548"/>
        <end position="604"/>
    </location>
</feature>
<feature type="domain" description="Chitin-binding type-2" evidence="7">
    <location>
        <begin position="718"/>
        <end position="774"/>
    </location>
</feature>
<evidence type="ECO:0000256" key="3">
    <source>
        <dbReference type="ARBA" id="ARBA00022737"/>
    </source>
</evidence>
<evidence type="ECO:0000256" key="4">
    <source>
        <dbReference type="ARBA" id="ARBA00023157"/>
    </source>
</evidence>
<dbReference type="Gene3D" id="3.20.20.80">
    <property type="entry name" value="Glycosidases"/>
    <property type="match status" value="1"/>
</dbReference>
<dbReference type="InterPro" id="IPR051940">
    <property type="entry name" value="Chitin_bind-dev_reg"/>
</dbReference>
<keyword evidence="9" id="KW-1185">Reference proteome</keyword>
<feature type="region of interest" description="Disordered" evidence="6">
    <location>
        <begin position="604"/>
        <end position="630"/>
    </location>
</feature>
<dbReference type="InterPro" id="IPR036508">
    <property type="entry name" value="Chitin-bd_dom_sf"/>
</dbReference>
<dbReference type="Proteomes" id="UP000050794">
    <property type="component" value="Unassembled WGS sequence"/>
</dbReference>
<keyword evidence="1" id="KW-0147">Chitin-binding</keyword>
<reference evidence="10" key="1">
    <citation type="submission" date="2016-06" db="UniProtKB">
        <authorList>
            <consortium name="WormBaseParasite"/>
        </authorList>
    </citation>
    <scope>IDENTIFICATION</scope>
</reference>
<feature type="domain" description="Chitin-binding type-2" evidence="7">
    <location>
        <begin position="105"/>
        <end position="162"/>
    </location>
</feature>
<feature type="domain" description="Chitin-binding type-2" evidence="7">
    <location>
        <begin position="200"/>
        <end position="259"/>
    </location>
</feature>
<dbReference type="GO" id="GO:0008061">
    <property type="term" value="F:chitin binding"/>
    <property type="evidence" value="ECO:0007669"/>
    <property type="project" value="UniProtKB-KW"/>
</dbReference>
<dbReference type="PANTHER" id="PTHR23301:SF0">
    <property type="entry name" value="CHITIN-BINDING TYPE-2 DOMAIN-CONTAINING PROTEIN-RELATED"/>
    <property type="match status" value="1"/>
</dbReference>
<dbReference type="PROSITE" id="PS50940">
    <property type="entry name" value="CHIT_BIND_II"/>
    <property type="match status" value="8"/>
</dbReference>
<keyword evidence="2" id="KW-0732">Signal</keyword>
<dbReference type="AlphaFoldDB" id="A0A183UIN0"/>
<accession>A0A183UIN0</accession>
<organism evidence="9 10">
    <name type="scientific">Toxocara canis</name>
    <name type="common">Canine roundworm</name>
    <dbReference type="NCBI Taxonomy" id="6265"/>
    <lineage>
        <taxon>Eukaryota</taxon>
        <taxon>Metazoa</taxon>
        <taxon>Ecdysozoa</taxon>
        <taxon>Nematoda</taxon>
        <taxon>Chromadorea</taxon>
        <taxon>Rhabditida</taxon>
        <taxon>Spirurina</taxon>
        <taxon>Ascaridomorpha</taxon>
        <taxon>Ascaridoidea</taxon>
        <taxon>Toxocaridae</taxon>
        <taxon>Toxocara</taxon>
    </lineage>
</organism>
<evidence type="ECO:0000313" key="8">
    <source>
        <dbReference type="EMBL" id="VDM39671.1"/>
    </source>
</evidence>
<sequence length="777" mass="86017">MRKKYCSLVESSPSNKSPTVMGMRGTRLIASVLLFMNSSAAVYFDCSGHSDGLYAIGCSSVFMRCYLGQTYNMTCPGDLKFNPDNAKCDYSVNVALCMNAEFSGPFDCSSRIDGVYGSGTCSTSYFSCYQGVATEMPCPPNLYYNSQTKGCDYKENIKECNLPTGMHGRSIRYGFESAHHEGEPLIHYEEEPLIPYHHHEFSCLNKPDGLFTSRHGECIDFFWLCAHGESFKFHCPAGLFFHRQTKQCDYQERVPECNGGHIVHIPPVTLPALPPISFECTGKTDGFYEIGKCQDVMVQCSRGYKLSQRCPTGLVFNKFSKACEYKHVCSSYSVTWQENEHYGGHERYEHGHHHHHQYHVDCTRGGCCGGEKDGELRILRPSSYPTPLCVKKNRFNKRFFFQSSFTLCSNGMAYERECPRGLVYSQWIGACDYHDNCKKWTHHHRPPLRPLYTGATPSCLNLAQGAHALHSCSPNYFLCFANTASLASCPADLVFNPGNKQCDFPRNVHHCHGGPGPVIPQRPVLGPGPVIPPSNANPQPVSAVPEIDNFCLSKPNGLYTAGCENYFYSCNADKAYRLHCPQGLVFAIDGQKCDVRENVAECNPQGVPQSPAEGEQPKPPMGIPVPAQQPTTPAFDCTGKADGYYAQGCSANYFACTGGFANSFECPSNLKYDLDTQTCNYPERVTACGGTPSQPNPPQEPAQQPPQQTPAPPDDVTKKFCISRPDGVYADGCGARYFICASQTTFTYFCPQGQVFNGRVASCDLPANVPQCPHHRY</sequence>